<feature type="transmembrane region" description="Helical" evidence="4">
    <location>
        <begin position="28"/>
        <end position="47"/>
    </location>
</feature>
<dbReference type="GO" id="GO:0016020">
    <property type="term" value="C:membrane"/>
    <property type="evidence" value="ECO:0007669"/>
    <property type="project" value="UniProtKB-SubCell"/>
</dbReference>
<dbReference type="SUPFAM" id="SSF58104">
    <property type="entry name" value="Methyl-accepting chemotaxis protein (MCP) signaling domain"/>
    <property type="match status" value="1"/>
</dbReference>
<dbReference type="GO" id="GO:0006935">
    <property type="term" value="P:chemotaxis"/>
    <property type="evidence" value="ECO:0007669"/>
    <property type="project" value="UniProtKB-ARBA"/>
</dbReference>
<evidence type="ECO:0000313" key="6">
    <source>
        <dbReference type="EMBL" id="MBB6523629.1"/>
    </source>
</evidence>
<evidence type="ECO:0000256" key="3">
    <source>
        <dbReference type="PROSITE-ProRule" id="PRU00284"/>
    </source>
</evidence>
<dbReference type="Proteomes" id="UP000528457">
    <property type="component" value="Unassembled WGS sequence"/>
</dbReference>
<dbReference type="Pfam" id="PF00015">
    <property type="entry name" value="MCPsignal"/>
    <property type="match status" value="1"/>
</dbReference>
<comment type="caution">
    <text evidence="6">The sequence shown here is derived from an EMBL/GenBank/DDBJ whole genome shotgun (WGS) entry which is preliminary data.</text>
</comment>
<evidence type="ECO:0000256" key="2">
    <source>
        <dbReference type="ARBA" id="ARBA00023224"/>
    </source>
</evidence>
<dbReference type="PANTHER" id="PTHR32089">
    <property type="entry name" value="METHYL-ACCEPTING CHEMOTAXIS PROTEIN MCPB"/>
    <property type="match status" value="1"/>
</dbReference>
<dbReference type="Gene3D" id="1.20.120.30">
    <property type="entry name" value="Aspartate receptor, ligand-binding domain"/>
    <property type="match status" value="1"/>
</dbReference>
<feature type="transmembrane region" description="Helical" evidence="4">
    <location>
        <begin position="53"/>
        <end position="72"/>
    </location>
</feature>
<feature type="domain" description="Methyl-accepting transducer" evidence="5">
    <location>
        <begin position="202"/>
        <end position="392"/>
    </location>
</feature>
<comment type="subcellular location">
    <subcellularLocation>
        <location evidence="1">Membrane</location>
    </subcellularLocation>
</comment>
<keyword evidence="7" id="KW-1185">Reference proteome</keyword>
<name>A0A7X0JWP2_9GAMM</name>
<dbReference type="EMBL" id="JACHHT010000004">
    <property type="protein sequence ID" value="MBB6523629.1"/>
    <property type="molecule type" value="Genomic_DNA"/>
</dbReference>
<sequence length="501" mass="55614">MSIAATTGKSNKNSVSSQIPFLQTKAQFTLWGVALVMFANNAFFFFFYDPAMWLLIAPVATCILAIIGHRIVTRVFTTIDQVFCTIRSANKGGFNKRVVDTVGMGELGMVAWELNDFLDYIESYFKEVNSCFTHVARGSYERTALYRGLPGQLGKSLCSINVSIERMKDGMDLLAANELHSELHSLNTTNLIKNLKVSQVDLNRINNEVKSVEEIAHHNGKAAKDSHVEVNAMSTRLEEINVSIQDVARVVAELGQDSKNVSESLSIIEEIADQTSLLALNAAIEAARAGEQGRGFAVVAEEVKSLSNRTKESASGVASIIGGFSHRVQEMVKKAETSSSAAAEMNDQVESFKKRFVEFSESAEKTNNYVLSAKDLTFGALMKIDHVILKQSGYLALGDGDNDIPEELTIDHTDCEMGGWYYKGEGSTHYSHLPSYKGLEDPHRQLHDYLKSAVSYRDKNWRNNKDIRETIISDMRRAEDSSELFLSSIDQLMQEKNLKTG</sequence>
<keyword evidence="4" id="KW-0472">Membrane</keyword>
<keyword evidence="2 3" id="KW-0807">Transducer</keyword>
<evidence type="ECO:0000313" key="7">
    <source>
        <dbReference type="Proteomes" id="UP000528457"/>
    </source>
</evidence>
<dbReference type="Pfam" id="PF13682">
    <property type="entry name" value="CZB"/>
    <property type="match status" value="1"/>
</dbReference>
<reference evidence="6 7" key="1">
    <citation type="submission" date="2020-08" db="EMBL/GenBank/DDBJ databases">
        <title>Genomic Encyclopedia of Type Strains, Phase IV (KMG-IV): sequencing the most valuable type-strain genomes for metagenomic binning, comparative biology and taxonomic classification.</title>
        <authorList>
            <person name="Goeker M."/>
        </authorList>
    </citation>
    <scope>NUCLEOTIDE SEQUENCE [LARGE SCALE GENOMIC DNA]</scope>
    <source>
        <strain evidence="6 7">DSM 22368</strain>
    </source>
</reference>
<accession>A0A7X0JWP2</accession>
<dbReference type="AlphaFoldDB" id="A0A7X0JWP2"/>
<evidence type="ECO:0000256" key="4">
    <source>
        <dbReference type="SAM" id="Phobius"/>
    </source>
</evidence>
<dbReference type="RefSeq" id="WP_166843359.1">
    <property type="nucleotide sequence ID" value="NZ_JAAONY010000004.1"/>
</dbReference>
<dbReference type="PANTHER" id="PTHR32089:SF112">
    <property type="entry name" value="LYSOZYME-LIKE PROTEIN-RELATED"/>
    <property type="match status" value="1"/>
</dbReference>
<dbReference type="GO" id="GO:0007165">
    <property type="term" value="P:signal transduction"/>
    <property type="evidence" value="ECO:0007669"/>
    <property type="project" value="UniProtKB-KW"/>
</dbReference>
<proteinExistence type="predicted"/>
<dbReference type="InterPro" id="IPR004089">
    <property type="entry name" value="MCPsignal_dom"/>
</dbReference>
<keyword evidence="4" id="KW-1133">Transmembrane helix</keyword>
<evidence type="ECO:0000259" key="5">
    <source>
        <dbReference type="PROSITE" id="PS50111"/>
    </source>
</evidence>
<dbReference type="InterPro" id="IPR025991">
    <property type="entry name" value="Chemoreceptor_zinc-bind_dom"/>
</dbReference>
<organism evidence="6 7">
    <name type="scientific">Pseudoteredinibacter isoporae</name>
    <dbReference type="NCBI Taxonomy" id="570281"/>
    <lineage>
        <taxon>Bacteria</taxon>
        <taxon>Pseudomonadati</taxon>
        <taxon>Pseudomonadota</taxon>
        <taxon>Gammaproteobacteria</taxon>
        <taxon>Cellvibrionales</taxon>
        <taxon>Cellvibrionaceae</taxon>
        <taxon>Pseudoteredinibacter</taxon>
    </lineage>
</organism>
<gene>
    <name evidence="6" type="ORF">HNR48_003943</name>
</gene>
<keyword evidence="4" id="KW-0812">Transmembrane</keyword>
<evidence type="ECO:0000256" key="1">
    <source>
        <dbReference type="ARBA" id="ARBA00004370"/>
    </source>
</evidence>
<dbReference type="Gene3D" id="1.10.287.950">
    <property type="entry name" value="Methyl-accepting chemotaxis protein"/>
    <property type="match status" value="1"/>
</dbReference>
<dbReference type="InParanoid" id="A0A7X0JWP2"/>
<dbReference type="SMART" id="SM00283">
    <property type="entry name" value="MA"/>
    <property type="match status" value="1"/>
</dbReference>
<dbReference type="PROSITE" id="PS50111">
    <property type="entry name" value="CHEMOTAXIS_TRANSDUC_2"/>
    <property type="match status" value="1"/>
</dbReference>
<protein>
    <submittedName>
        <fullName evidence="6">Methyl-accepting chemotaxis protein</fullName>
    </submittedName>
</protein>